<dbReference type="EMBL" id="JALJZU010000015">
    <property type="protein sequence ID" value="MCP2012187.1"/>
    <property type="molecule type" value="Genomic_DNA"/>
</dbReference>
<comment type="caution">
    <text evidence="1">The sequence shown here is derived from an EMBL/GenBank/DDBJ whole genome shotgun (WGS) entry which is preliminary data.</text>
</comment>
<dbReference type="Proteomes" id="UP001162889">
    <property type="component" value="Unassembled WGS sequence"/>
</dbReference>
<dbReference type="EMBL" id="JAHTGR010000021">
    <property type="protein sequence ID" value="MBV6324861.1"/>
    <property type="molecule type" value="Genomic_DNA"/>
</dbReference>
<evidence type="ECO:0000313" key="1">
    <source>
        <dbReference type="EMBL" id="MBV6324861.1"/>
    </source>
</evidence>
<dbReference type="AlphaFoldDB" id="A0AA41HIM7"/>
<evidence type="ECO:0000313" key="3">
    <source>
        <dbReference type="Proteomes" id="UP001155901"/>
    </source>
</evidence>
<evidence type="ECO:0000313" key="4">
    <source>
        <dbReference type="Proteomes" id="UP001162889"/>
    </source>
</evidence>
<dbReference type="InterPro" id="IPR018247">
    <property type="entry name" value="EF_Hand_1_Ca_BS"/>
</dbReference>
<gene>
    <name evidence="1" type="ORF">KVP70_28450</name>
    <name evidence="2" type="ORF">L1274_005946</name>
</gene>
<proteinExistence type="predicted"/>
<evidence type="ECO:0000313" key="2">
    <source>
        <dbReference type="EMBL" id="MCP2012187.1"/>
    </source>
</evidence>
<name>A0AA41HIM7_9BURK</name>
<dbReference type="Proteomes" id="UP001155901">
    <property type="component" value="Unassembled WGS sequence"/>
</dbReference>
<organism evidence="1 3">
    <name type="scientific">Duganella violaceipulchra</name>
    <dbReference type="NCBI Taxonomy" id="2849652"/>
    <lineage>
        <taxon>Bacteria</taxon>
        <taxon>Pseudomonadati</taxon>
        <taxon>Pseudomonadota</taxon>
        <taxon>Betaproteobacteria</taxon>
        <taxon>Burkholderiales</taxon>
        <taxon>Oxalobacteraceae</taxon>
        <taxon>Telluria group</taxon>
        <taxon>Duganella</taxon>
    </lineage>
</organism>
<reference evidence="1" key="1">
    <citation type="submission" date="2021-07" db="EMBL/GenBank/DDBJ databases">
        <title>Characterization of violacein-producing bacteria and related species.</title>
        <authorList>
            <person name="Wilson H.S."/>
            <person name="De Leon M.E."/>
        </authorList>
    </citation>
    <scope>NUCLEOTIDE SEQUENCE</scope>
    <source>
        <strain evidence="1">HSC-15S17</strain>
    </source>
</reference>
<reference evidence="2" key="2">
    <citation type="submission" date="2022-03" db="EMBL/GenBank/DDBJ databases">
        <title>Genome Encyclopedia of Bacteria and Archaea VI: Functional Genomics of Type Strains.</title>
        <authorList>
            <person name="Whitman W."/>
        </authorList>
    </citation>
    <scope>NUCLEOTIDE SEQUENCE</scope>
    <source>
        <strain evidence="2">HSC-15S17</strain>
    </source>
</reference>
<dbReference type="RefSeq" id="WP_217945759.1">
    <property type="nucleotide sequence ID" value="NZ_JAHTGR010000021.1"/>
</dbReference>
<sequence length="78" mass="8605">MSVTVSEIEESIKSLSLADKKVLLRALLEEIEGHQVPGAQANVRTLLTLEALDDVDSDRYVDHDDVKAWAKSLTTAVR</sequence>
<dbReference type="PROSITE" id="PS00018">
    <property type="entry name" value="EF_HAND_1"/>
    <property type="match status" value="1"/>
</dbReference>
<protein>
    <submittedName>
        <fullName evidence="2">MoxR-like ATPase</fullName>
    </submittedName>
</protein>
<accession>A0AA41HIM7</accession>
<keyword evidence="4" id="KW-1185">Reference proteome</keyword>